<dbReference type="EMBL" id="MVGC01000085">
    <property type="protein sequence ID" value="RJE24327.1"/>
    <property type="molecule type" value="Genomic_DNA"/>
</dbReference>
<evidence type="ECO:0000313" key="3">
    <source>
        <dbReference type="Proteomes" id="UP000266188"/>
    </source>
</evidence>
<feature type="region of interest" description="Disordered" evidence="1">
    <location>
        <begin position="85"/>
        <end position="107"/>
    </location>
</feature>
<reference evidence="3" key="1">
    <citation type="submission" date="2017-02" db="EMBL/GenBank/DDBJ databases">
        <authorList>
            <person name="Tafer H."/>
            <person name="Lopandic K."/>
        </authorList>
    </citation>
    <scope>NUCLEOTIDE SEQUENCE [LARGE SCALE GENOMIC DNA]</scope>
    <source>
        <strain evidence="3">CBS 366.77</strain>
    </source>
</reference>
<feature type="compositionally biased region" description="Polar residues" evidence="1">
    <location>
        <begin position="85"/>
        <end position="94"/>
    </location>
</feature>
<proteinExistence type="predicted"/>
<name>A0A3A2ZSG8_9EURO</name>
<dbReference type="OrthoDB" id="4510398at2759"/>
<comment type="caution">
    <text evidence="2">The sequence shown here is derived from an EMBL/GenBank/DDBJ whole genome shotgun (WGS) entry which is preliminary data.</text>
</comment>
<accession>A0A3A2ZSG8</accession>
<protein>
    <submittedName>
        <fullName evidence="2">Uncharacterized protein</fullName>
    </submittedName>
</protein>
<dbReference type="AlphaFoldDB" id="A0A3A2ZSG8"/>
<keyword evidence="3" id="KW-1185">Reference proteome</keyword>
<organism evidence="2 3">
    <name type="scientific">Aspergillus sclerotialis</name>
    <dbReference type="NCBI Taxonomy" id="2070753"/>
    <lineage>
        <taxon>Eukaryota</taxon>
        <taxon>Fungi</taxon>
        <taxon>Dikarya</taxon>
        <taxon>Ascomycota</taxon>
        <taxon>Pezizomycotina</taxon>
        <taxon>Eurotiomycetes</taxon>
        <taxon>Eurotiomycetidae</taxon>
        <taxon>Eurotiales</taxon>
        <taxon>Aspergillaceae</taxon>
        <taxon>Aspergillus</taxon>
        <taxon>Aspergillus subgen. Polypaecilum</taxon>
    </lineage>
</organism>
<gene>
    <name evidence="2" type="ORF">PHISCL_03332</name>
</gene>
<sequence>MHDRAFKSASKFTLTDLLTLRFGLDPNLVKDAEDRLSGYGSWGEYRKSFQKGKEQREGNFFLAKLFQDQAAELVTDEISWSVSPKKTRSMTKTPNLEGRYDEPQTPVKSSGLITGEAVFNTIGESLYQLEEGPGSRVPLSTPSTKGSVLSAEYTTDDLLLTKTVNEQIVNTALVNFLKAITEHFPDISQRWTIHPWAFHATAKGTKLYEARTDGFLSDRYNRHIYSIIEVKAAQRSQKMFDIFMQESAQVVAWILSQPNESLKLRGRCFQVLQDRHEIYINFAEFGEKYLHYERGQEVDLDDNDPESFMNISQIGPYSTTEVDDMERFVPILLALTLRAGMDKGSLNPRETIKSELTRKFEQMDLGSK</sequence>
<evidence type="ECO:0000256" key="1">
    <source>
        <dbReference type="SAM" id="MobiDB-lite"/>
    </source>
</evidence>
<evidence type="ECO:0000313" key="2">
    <source>
        <dbReference type="EMBL" id="RJE24327.1"/>
    </source>
</evidence>
<dbReference type="Proteomes" id="UP000266188">
    <property type="component" value="Unassembled WGS sequence"/>
</dbReference>
<dbReference type="STRING" id="2070753.A0A3A2ZSG8"/>